<organism evidence="8 9">
    <name type="scientific">Pseudolycoriella hygida</name>
    <dbReference type="NCBI Taxonomy" id="35572"/>
    <lineage>
        <taxon>Eukaryota</taxon>
        <taxon>Metazoa</taxon>
        <taxon>Ecdysozoa</taxon>
        <taxon>Arthropoda</taxon>
        <taxon>Hexapoda</taxon>
        <taxon>Insecta</taxon>
        <taxon>Pterygota</taxon>
        <taxon>Neoptera</taxon>
        <taxon>Endopterygota</taxon>
        <taxon>Diptera</taxon>
        <taxon>Nematocera</taxon>
        <taxon>Sciaroidea</taxon>
        <taxon>Sciaridae</taxon>
        <taxon>Pseudolycoriella</taxon>
    </lineage>
</organism>
<gene>
    <name evidence="8" type="primary">Slc15a2_1</name>
    <name evidence="8" type="ORF">Bhyg_16398</name>
</gene>
<evidence type="ECO:0000256" key="4">
    <source>
        <dbReference type="ARBA" id="ARBA00022856"/>
    </source>
</evidence>
<dbReference type="PANTHER" id="PTHR11654">
    <property type="entry name" value="OLIGOPEPTIDE TRANSPORTER-RELATED"/>
    <property type="match status" value="1"/>
</dbReference>
<keyword evidence="9" id="KW-1185">Reference proteome</keyword>
<feature type="transmembrane region" description="Helical" evidence="7">
    <location>
        <begin position="193"/>
        <end position="210"/>
    </location>
</feature>
<evidence type="ECO:0000313" key="8">
    <source>
        <dbReference type="EMBL" id="KAJ6632691.1"/>
    </source>
</evidence>
<feature type="transmembrane region" description="Helical" evidence="7">
    <location>
        <begin position="112"/>
        <end position="130"/>
    </location>
</feature>
<dbReference type="GO" id="GO:0015833">
    <property type="term" value="P:peptide transport"/>
    <property type="evidence" value="ECO:0007669"/>
    <property type="project" value="UniProtKB-KW"/>
</dbReference>
<keyword evidence="6 7" id="KW-0472">Membrane</keyword>
<reference evidence="8" key="1">
    <citation type="submission" date="2022-07" db="EMBL/GenBank/DDBJ databases">
        <authorList>
            <person name="Trinca V."/>
            <person name="Uliana J.V.C."/>
            <person name="Torres T.T."/>
            <person name="Ward R.J."/>
            <person name="Monesi N."/>
        </authorList>
    </citation>
    <scope>NUCLEOTIDE SEQUENCE</scope>
    <source>
        <strain evidence="8">HSMRA1968</strain>
        <tissue evidence="8">Whole embryos</tissue>
    </source>
</reference>
<keyword evidence="5 7" id="KW-1133">Transmembrane helix</keyword>
<dbReference type="GO" id="GO:0016020">
    <property type="term" value="C:membrane"/>
    <property type="evidence" value="ECO:0007669"/>
    <property type="project" value="UniProtKB-SubCell"/>
</dbReference>
<keyword evidence="4" id="KW-0571">Peptide transport</keyword>
<protein>
    <submittedName>
        <fullName evidence="8">Solute carrier family 15 member 2</fullName>
    </submittedName>
</protein>
<proteinExistence type="inferred from homology"/>
<feature type="transmembrane region" description="Helical" evidence="7">
    <location>
        <begin position="222"/>
        <end position="245"/>
    </location>
</feature>
<dbReference type="Proteomes" id="UP001151699">
    <property type="component" value="Unassembled WGS sequence"/>
</dbReference>
<feature type="transmembrane region" description="Helical" evidence="7">
    <location>
        <begin position="289"/>
        <end position="307"/>
    </location>
</feature>
<evidence type="ECO:0000256" key="6">
    <source>
        <dbReference type="ARBA" id="ARBA00023136"/>
    </source>
</evidence>
<evidence type="ECO:0000256" key="1">
    <source>
        <dbReference type="ARBA" id="ARBA00004141"/>
    </source>
</evidence>
<keyword evidence="4" id="KW-0653">Protein transport</keyword>
<evidence type="ECO:0000256" key="3">
    <source>
        <dbReference type="ARBA" id="ARBA00022692"/>
    </source>
</evidence>
<feature type="transmembrane region" description="Helical" evidence="7">
    <location>
        <begin position="160"/>
        <end position="181"/>
    </location>
</feature>
<dbReference type="GO" id="GO:0022857">
    <property type="term" value="F:transmembrane transporter activity"/>
    <property type="evidence" value="ECO:0007669"/>
    <property type="project" value="InterPro"/>
</dbReference>
<comment type="similarity">
    <text evidence="2">Belongs to the major facilitator superfamily. Proton-dependent oligopeptide transporter (POT/PTR) (TC 2.A.17) family.</text>
</comment>
<dbReference type="EMBL" id="WJQU01002596">
    <property type="protein sequence ID" value="KAJ6632691.1"/>
    <property type="molecule type" value="Genomic_DNA"/>
</dbReference>
<evidence type="ECO:0000256" key="7">
    <source>
        <dbReference type="SAM" id="Phobius"/>
    </source>
</evidence>
<evidence type="ECO:0000256" key="2">
    <source>
        <dbReference type="ARBA" id="ARBA00005982"/>
    </source>
</evidence>
<dbReference type="SUPFAM" id="SSF103473">
    <property type="entry name" value="MFS general substrate transporter"/>
    <property type="match status" value="1"/>
</dbReference>
<dbReference type="Pfam" id="PF00854">
    <property type="entry name" value="PTR2"/>
    <property type="match status" value="1"/>
</dbReference>
<keyword evidence="4" id="KW-0813">Transport</keyword>
<feature type="transmembrane region" description="Helical" evidence="7">
    <location>
        <begin position="257"/>
        <end position="277"/>
    </location>
</feature>
<dbReference type="InterPro" id="IPR036259">
    <property type="entry name" value="MFS_trans_sf"/>
</dbReference>
<feature type="transmembrane region" description="Helical" evidence="7">
    <location>
        <begin position="29"/>
        <end position="48"/>
    </location>
</feature>
<comment type="caution">
    <text evidence="8">The sequence shown here is derived from an EMBL/GenBank/DDBJ whole genome shotgun (WGS) entry which is preliminary data.</text>
</comment>
<accession>A0A9Q0MJI1</accession>
<comment type="subcellular location">
    <subcellularLocation>
        <location evidence="1">Membrane</location>
        <topology evidence="1">Multi-pass membrane protein</topology>
    </subcellularLocation>
</comment>
<sequence>MYNCGSILSRFVSPILREDGRCFGNNDCFPLAFGIPVVLLTSVTLLIVHANRYVETEQVKGTTVLNVLACIKHALVTKFKSRRVVERSAQYRHWLDHSKEKYGSELVWDTRIILKVIVLYLPITIFWALFYQQGSRWVFQATQMNGDLGFYVIKADQFNVANPLFVILFIPVFEHVFYPLLAKVGIKTALQKAFFGGLLAGVSFVVSAIIELQLENKYLHMMWLIPQYLLMAMGEIMVTIPLMNFSYSEAPESMKTILQALFFLSAGLGNLIVVIVAGARIIDYQFYEFLLYAVLMFVDMIVFGFLARRYKSLQINRVRKIEISS</sequence>
<evidence type="ECO:0000256" key="5">
    <source>
        <dbReference type="ARBA" id="ARBA00022989"/>
    </source>
</evidence>
<evidence type="ECO:0000313" key="9">
    <source>
        <dbReference type="Proteomes" id="UP001151699"/>
    </source>
</evidence>
<dbReference type="AlphaFoldDB" id="A0A9Q0MJI1"/>
<dbReference type="OrthoDB" id="8904098at2759"/>
<dbReference type="Gene3D" id="1.20.1250.20">
    <property type="entry name" value="MFS general substrate transporter like domains"/>
    <property type="match status" value="1"/>
</dbReference>
<name>A0A9Q0MJI1_9DIPT</name>
<keyword evidence="3 7" id="KW-0812">Transmembrane</keyword>
<dbReference type="InterPro" id="IPR000109">
    <property type="entry name" value="POT_fam"/>
</dbReference>